<dbReference type="HOGENOM" id="CLU_2989711_0_0_9"/>
<dbReference type="Proteomes" id="UP000014158">
    <property type="component" value="Unassembled WGS sequence"/>
</dbReference>
<dbReference type="AlphaFoldDB" id="R2P447"/>
<gene>
    <name evidence="2" type="ORF">I590_02219</name>
    <name evidence="1" type="ORF">UAK_02277</name>
</gene>
<dbReference type="EMBL" id="AJAL01000012">
    <property type="protein sequence ID" value="EOH77948.1"/>
    <property type="molecule type" value="Genomic_DNA"/>
</dbReference>
<proteinExistence type="predicted"/>
<sequence length="57" mass="6919">MNQIIFYLVEEYIIRLDKIKQKNKEIYKIKRIFSRQSSFTLSKKLLSKQNDGILQLL</sequence>
<comment type="caution">
    <text evidence="1">The sequence shown here is derived from an EMBL/GenBank/DDBJ whole genome shotgun (WGS) entry which is preliminary data.</text>
</comment>
<reference evidence="1 3" key="1">
    <citation type="submission" date="2013-02" db="EMBL/GenBank/DDBJ databases">
        <title>The Genome Sequence of Enterococcus raffinosus ATCC_49464.</title>
        <authorList>
            <consortium name="The Broad Institute Genome Sequencing Platform"/>
            <consortium name="The Broad Institute Genome Sequencing Center for Infectious Disease"/>
            <person name="Earl A.M."/>
            <person name="Gilmore M.S."/>
            <person name="Lebreton F."/>
            <person name="Walker B."/>
            <person name="Young S.K."/>
            <person name="Zeng Q."/>
            <person name="Gargeya S."/>
            <person name="Fitzgerald M."/>
            <person name="Haas B."/>
            <person name="Abouelleil A."/>
            <person name="Alvarado L."/>
            <person name="Arachchi H.M."/>
            <person name="Berlin A.M."/>
            <person name="Chapman S.B."/>
            <person name="Dewar J."/>
            <person name="Goldberg J."/>
            <person name="Griggs A."/>
            <person name="Gujja S."/>
            <person name="Hansen M."/>
            <person name="Howarth C."/>
            <person name="Imamovic A."/>
            <person name="Larimer J."/>
            <person name="McCowan C."/>
            <person name="Murphy C."/>
            <person name="Neiman D."/>
            <person name="Pearson M."/>
            <person name="Priest M."/>
            <person name="Roberts A."/>
            <person name="Saif S."/>
            <person name="Shea T."/>
            <person name="Sisk P."/>
            <person name="Sykes S."/>
            <person name="Wortman J."/>
            <person name="Nusbaum C."/>
            <person name="Birren B."/>
        </authorList>
    </citation>
    <scope>NUCLEOTIDE SEQUENCE [LARGE SCALE GENOMIC DNA]</scope>
    <source>
        <strain evidence="1 3">ATCC 49464</strain>
    </source>
</reference>
<reference evidence="2 4" key="2">
    <citation type="submission" date="2013-03" db="EMBL/GenBank/DDBJ databases">
        <title>The Genome Sequence of Enterococcus raffinosus ATCC_49464 (PacBio/Illumina hybrid assembly).</title>
        <authorList>
            <consortium name="The Broad Institute Genomics Platform"/>
            <consortium name="The Broad Institute Genome Sequencing Center for Infectious Disease"/>
            <person name="Earl A."/>
            <person name="Russ C."/>
            <person name="Gilmore M."/>
            <person name="Surin D."/>
            <person name="Walker B."/>
            <person name="Young S."/>
            <person name="Zeng Q."/>
            <person name="Gargeya S."/>
            <person name="Fitzgerald M."/>
            <person name="Haas B."/>
            <person name="Abouelleil A."/>
            <person name="Allen A.W."/>
            <person name="Alvarado L."/>
            <person name="Arachchi H.M."/>
            <person name="Berlin A.M."/>
            <person name="Chapman S.B."/>
            <person name="Gainer-Dewar J."/>
            <person name="Goldberg J."/>
            <person name="Griggs A."/>
            <person name="Gujja S."/>
            <person name="Hansen M."/>
            <person name="Howarth C."/>
            <person name="Imamovic A."/>
            <person name="Ireland A."/>
            <person name="Larimer J."/>
            <person name="McCowan C."/>
            <person name="Murphy C."/>
            <person name="Pearson M."/>
            <person name="Poon T.W."/>
            <person name="Priest M."/>
            <person name="Roberts A."/>
            <person name="Saif S."/>
            <person name="Shea T."/>
            <person name="Sisk P."/>
            <person name="Sykes S."/>
            <person name="Wortman J."/>
            <person name="Nusbaum C."/>
            <person name="Birren B."/>
        </authorList>
    </citation>
    <scope>NUCLEOTIDE SEQUENCE [LARGE SCALE GENOMIC DNA]</scope>
    <source>
        <strain evidence="2 4">ATCC 49464</strain>
    </source>
</reference>
<protein>
    <submittedName>
        <fullName evidence="1">Uncharacterized protein</fullName>
    </submittedName>
</protein>
<evidence type="ECO:0000313" key="2">
    <source>
        <dbReference type="EMBL" id="EOT75398.1"/>
    </source>
</evidence>
<evidence type="ECO:0000313" key="4">
    <source>
        <dbReference type="Proteomes" id="UP000014158"/>
    </source>
</evidence>
<organism evidence="1 3">
    <name type="scientific">Enterococcus raffinosus ATCC 49464</name>
    <dbReference type="NCBI Taxonomy" id="1158602"/>
    <lineage>
        <taxon>Bacteria</taxon>
        <taxon>Bacillati</taxon>
        <taxon>Bacillota</taxon>
        <taxon>Bacilli</taxon>
        <taxon>Lactobacillales</taxon>
        <taxon>Enterococcaceae</taxon>
        <taxon>Enterococcus</taxon>
    </lineage>
</organism>
<dbReference type="EMBL" id="ASWF01000003">
    <property type="protein sequence ID" value="EOT75398.1"/>
    <property type="molecule type" value="Genomic_DNA"/>
</dbReference>
<name>R2P447_9ENTE</name>
<keyword evidence="4" id="KW-1185">Reference proteome</keyword>
<evidence type="ECO:0000313" key="3">
    <source>
        <dbReference type="Proteomes" id="UP000013877"/>
    </source>
</evidence>
<accession>R2P447</accession>
<evidence type="ECO:0000313" key="1">
    <source>
        <dbReference type="EMBL" id="EOH77948.1"/>
    </source>
</evidence>
<dbReference type="Proteomes" id="UP000013877">
    <property type="component" value="Unassembled WGS sequence"/>
</dbReference>